<dbReference type="PANTHER" id="PTHR47508:SF4">
    <property type="match status" value="1"/>
</dbReference>
<dbReference type="InterPro" id="IPR011029">
    <property type="entry name" value="DEATH-like_dom_sf"/>
</dbReference>
<dbReference type="InterPro" id="IPR000488">
    <property type="entry name" value="Death_dom"/>
</dbReference>
<keyword evidence="4" id="KW-1185">Reference proteome</keyword>
<evidence type="ECO:0000259" key="3">
    <source>
        <dbReference type="PROSITE" id="PS50104"/>
    </source>
</evidence>
<organism evidence="4 5">
    <name type="scientific">Limulus polyphemus</name>
    <name type="common">Atlantic horseshoe crab</name>
    <dbReference type="NCBI Taxonomy" id="6850"/>
    <lineage>
        <taxon>Eukaryota</taxon>
        <taxon>Metazoa</taxon>
        <taxon>Ecdysozoa</taxon>
        <taxon>Arthropoda</taxon>
        <taxon>Chelicerata</taxon>
        <taxon>Merostomata</taxon>
        <taxon>Xiphosura</taxon>
        <taxon>Limulidae</taxon>
        <taxon>Limulus</taxon>
    </lineage>
</organism>
<name>A0ABM1SDB5_LIMPO</name>
<evidence type="ECO:0000256" key="1">
    <source>
        <dbReference type="ARBA" id="ARBA00022737"/>
    </source>
</evidence>
<evidence type="ECO:0000313" key="4">
    <source>
        <dbReference type="Proteomes" id="UP000694941"/>
    </source>
</evidence>
<feature type="domain" description="Death" evidence="2">
    <location>
        <begin position="488"/>
        <end position="557"/>
    </location>
</feature>
<dbReference type="SUPFAM" id="SSF47986">
    <property type="entry name" value="DEATH domain"/>
    <property type="match status" value="1"/>
</dbReference>
<dbReference type="Pfam" id="PF16095">
    <property type="entry name" value="COR-A"/>
    <property type="match status" value="1"/>
</dbReference>
<protein>
    <submittedName>
        <fullName evidence="5">Uncharacterized protein LOC106459406</fullName>
    </submittedName>
</protein>
<evidence type="ECO:0000313" key="5">
    <source>
        <dbReference type="RefSeq" id="XP_022241620.1"/>
    </source>
</evidence>
<dbReference type="Proteomes" id="UP000694941">
    <property type="component" value="Unplaced"/>
</dbReference>
<dbReference type="InterPro" id="IPR036388">
    <property type="entry name" value="WH-like_DNA-bd_sf"/>
</dbReference>
<dbReference type="PANTHER" id="PTHR47508">
    <property type="entry name" value="SAM DOMAIN-CONTAINING PROTEIN-RELATED"/>
    <property type="match status" value="1"/>
</dbReference>
<dbReference type="PROSITE" id="PS50017">
    <property type="entry name" value="DEATH_DOMAIN"/>
    <property type="match status" value="1"/>
</dbReference>
<dbReference type="InterPro" id="IPR032171">
    <property type="entry name" value="COR-A"/>
</dbReference>
<proteinExistence type="predicted"/>
<reference evidence="5" key="1">
    <citation type="submission" date="2025-08" db="UniProtKB">
        <authorList>
            <consortium name="RefSeq"/>
        </authorList>
    </citation>
    <scope>IDENTIFICATION</scope>
    <source>
        <tissue evidence="5">Muscle</tissue>
    </source>
</reference>
<dbReference type="GeneID" id="106459406"/>
<dbReference type="Gene3D" id="1.10.10.10">
    <property type="entry name" value="Winged helix-like DNA-binding domain superfamily/Winged helix DNA-binding domain"/>
    <property type="match status" value="1"/>
</dbReference>
<dbReference type="PROSITE" id="PS50104">
    <property type="entry name" value="TIR"/>
    <property type="match status" value="1"/>
</dbReference>
<dbReference type="InterPro" id="IPR000157">
    <property type="entry name" value="TIR_dom"/>
</dbReference>
<sequence>MLRKSDNITEERQHIMAEEMFVKIRESLRDSPYKHHVVPTCFMLDWRDTEMLEEQMERLRETMRMLAVNQPQMPVEVPLRWLAFEREMANLLKKDVYMANYCQLYEIAQRQGIGKDDEFWAMLDFLHDQGKLLSFPCNLVDRTRDKWEGIAVLSPQWFINHIYKVFNPSLISTKIEQPKENQSECTSATSGYLTDEYFNSIWSDVADCKQTFIGILENLDLLCEPGKEEKQDPDSVDKKLDNIYWIPWVARKQRPHTTTLTDESCCLRLYIDFHDLLPVGLFSRLVARLGNWACRQEWRKLPQLSADQGRIAVHPGHDLLIEKTLFAHAQIMITVMRVFKADHPDWSNRPPSVQVCEKVRHLLEAELEKLRNSWYKRLYFCLCVSCPCKKTCVQHGIPGCGGRSCLHLLPLNDCLAQKTVQCEYRVVKTDFIRKLFPFSSLNDCEASSYTDLRHLPFKNDTTKYCWDHYKKEQSWIKVASSLLNDVNAGNDWLSLAKRLGYSERVTTRFQDEANPSQAMIEDWLKINGRTRYCVDLLVSCLSQIGREDISEKILANLEPENPCPSVFISYQWDAQELVIELRRRLELAGYPCWMDVGQLGGGDSLYGKIYEGISGAKVVLCCLTPRYVTSLTCSREISLADVLRKPVIPVMVEPTPWPPPGPLAIVLSSLVYIDMCGVGGHGGSGKQADWEQRFNEIVDKVFPYLASEMTQRAPHTQVKPYTPSRAILISWDEYVNESDGIISAFLISKSNLYKLRVGGHGGSGKQADWEQRFNEIVDKVFPYLASEMTQRAPHTQVKPYTPSRAVLVEDYWSGFVTAEVGPTSSQE</sequence>
<dbReference type="RefSeq" id="XP_022241620.1">
    <property type="nucleotide sequence ID" value="XM_022385912.1"/>
</dbReference>
<feature type="non-terminal residue" evidence="5">
    <location>
        <position position="827"/>
    </location>
</feature>
<dbReference type="InterPro" id="IPR035897">
    <property type="entry name" value="Toll_tir_struct_dom_sf"/>
</dbReference>
<dbReference type="Gene3D" id="3.40.50.10140">
    <property type="entry name" value="Toll/interleukin-1 receptor homology (TIR) domain"/>
    <property type="match status" value="1"/>
</dbReference>
<feature type="domain" description="TIR" evidence="3">
    <location>
        <begin position="562"/>
        <end position="697"/>
    </location>
</feature>
<dbReference type="Gene3D" id="1.10.533.10">
    <property type="entry name" value="Death Domain, Fas"/>
    <property type="match status" value="1"/>
</dbReference>
<dbReference type="Pfam" id="PF13676">
    <property type="entry name" value="TIR_2"/>
    <property type="match status" value="1"/>
</dbReference>
<evidence type="ECO:0000259" key="2">
    <source>
        <dbReference type="PROSITE" id="PS50017"/>
    </source>
</evidence>
<dbReference type="Pfam" id="PF00531">
    <property type="entry name" value="Death"/>
    <property type="match status" value="1"/>
</dbReference>
<dbReference type="SUPFAM" id="SSF52200">
    <property type="entry name" value="Toll/Interleukin receptor TIR domain"/>
    <property type="match status" value="1"/>
</dbReference>
<gene>
    <name evidence="5" type="primary">LOC106459406</name>
</gene>
<accession>A0ABM1SDB5</accession>
<keyword evidence="1" id="KW-0677">Repeat</keyword>